<dbReference type="EMBL" id="AGSI01000009">
    <property type="protein sequence ID" value="EIE22706.1"/>
    <property type="molecule type" value="Genomic_DNA"/>
</dbReference>
<dbReference type="AlphaFoldDB" id="I0YWD7"/>
<feature type="region of interest" description="Disordered" evidence="1">
    <location>
        <begin position="171"/>
        <end position="192"/>
    </location>
</feature>
<proteinExistence type="predicted"/>
<protein>
    <submittedName>
        <fullName evidence="3">Uncharacterized protein</fullName>
    </submittedName>
</protein>
<evidence type="ECO:0000256" key="2">
    <source>
        <dbReference type="SAM" id="SignalP"/>
    </source>
</evidence>
<organism evidence="3 4">
    <name type="scientific">Coccomyxa subellipsoidea (strain C-169)</name>
    <name type="common">Green microalga</name>
    <dbReference type="NCBI Taxonomy" id="574566"/>
    <lineage>
        <taxon>Eukaryota</taxon>
        <taxon>Viridiplantae</taxon>
        <taxon>Chlorophyta</taxon>
        <taxon>core chlorophytes</taxon>
        <taxon>Trebouxiophyceae</taxon>
        <taxon>Trebouxiophyceae incertae sedis</taxon>
        <taxon>Coccomyxaceae</taxon>
        <taxon>Coccomyxa</taxon>
        <taxon>Coccomyxa subellipsoidea</taxon>
    </lineage>
</organism>
<name>I0YWD7_COCSC</name>
<dbReference type="OrthoDB" id="10642097at2759"/>
<sequence>MTLATSKTTLLLVCLAVALSTPATGAATHHLGAARKLLDGVSLKKFDSLISLKRLDGNDITPASLYSSLRDTFNGYFLEPEAEDAESPAGAVEMPEAGAPEAAEDMRRSDLEIFMLTSRPERSRRLHQAAAAKKAPAAPVAKPAAAAAARSSAAPVVVDMTTSPMQKFMLSSRPASNRAKIEGPADEGGAPVFDGSGKQVSGGRKLSQAAAIGSSRVSLTPQATKAMNSAPARVPGRVSIDNSGNAAAAGRPMTQPLSGRKLAQTKSAAPSAVKSAAPAKPAQQGAAAQFLASRTTAPKVVDMSNSQLQKTLLAPPNANGQRAKIEGPADEGGAPVFDGSGKQVSGGRKLSQATTTKKTNAAAALPKQGTVKVDQSASAVQKTLLAPPNANGQRAKIEGPSNTAEAVGNAPVFDGSGRLVSGNGR</sequence>
<dbReference type="KEGG" id="csl:COCSUDRAFT_42342"/>
<feature type="region of interest" description="Disordered" evidence="1">
    <location>
        <begin position="222"/>
        <end position="290"/>
    </location>
</feature>
<dbReference type="GeneID" id="17040693"/>
<reference evidence="3 4" key="1">
    <citation type="journal article" date="2012" name="Genome Biol.">
        <title>The genome of the polar eukaryotic microalga coccomyxa subellipsoidea reveals traits of cold adaptation.</title>
        <authorList>
            <person name="Blanc G."/>
            <person name="Agarkova I."/>
            <person name="Grimwood J."/>
            <person name="Kuo A."/>
            <person name="Brueggeman A."/>
            <person name="Dunigan D."/>
            <person name="Gurnon J."/>
            <person name="Ladunga I."/>
            <person name="Lindquist E."/>
            <person name="Lucas S."/>
            <person name="Pangilinan J."/>
            <person name="Proschold T."/>
            <person name="Salamov A."/>
            <person name="Schmutz J."/>
            <person name="Weeks D."/>
            <person name="Yamada T."/>
            <person name="Claverie J.M."/>
            <person name="Grigoriev I."/>
            <person name="Van Etten J."/>
            <person name="Lomsadze A."/>
            <person name="Borodovsky M."/>
        </authorList>
    </citation>
    <scope>NUCLEOTIDE SEQUENCE [LARGE SCALE GENOMIC DNA]</scope>
    <source>
        <strain evidence="3 4">C-169</strain>
    </source>
</reference>
<evidence type="ECO:0000256" key="1">
    <source>
        <dbReference type="SAM" id="MobiDB-lite"/>
    </source>
</evidence>
<accession>I0YWD7</accession>
<keyword evidence="2" id="KW-0732">Signal</keyword>
<comment type="caution">
    <text evidence="3">The sequence shown here is derived from an EMBL/GenBank/DDBJ whole genome shotgun (WGS) entry which is preliminary data.</text>
</comment>
<gene>
    <name evidence="3" type="ORF">COCSUDRAFT_42342</name>
</gene>
<feature type="chain" id="PRO_5003636718" evidence="2">
    <location>
        <begin position="26"/>
        <end position="425"/>
    </location>
</feature>
<evidence type="ECO:0000313" key="3">
    <source>
        <dbReference type="EMBL" id="EIE22706.1"/>
    </source>
</evidence>
<dbReference type="Proteomes" id="UP000007264">
    <property type="component" value="Unassembled WGS sequence"/>
</dbReference>
<keyword evidence="4" id="KW-1185">Reference proteome</keyword>
<feature type="signal peptide" evidence="2">
    <location>
        <begin position="1"/>
        <end position="25"/>
    </location>
</feature>
<feature type="compositionally biased region" description="Low complexity" evidence="1">
    <location>
        <begin position="353"/>
        <end position="364"/>
    </location>
</feature>
<evidence type="ECO:0000313" key="4">
    <source>
        <dbReference type="Proteomes" id="UP000007264"/>
    </source>
</evidence>
<feature type="compositionally biased region" description="Low complexity" evidence="1">
    <location>
        <begin position="266"/>
        <end position="289"/>
    </location>
</feature>
<dbReference type="RefSeq" id="XP_005647250.1">
    <property type="nucleotide sequence ID" value="XM_005647193.1"/>
</dbReference>
<feature type="region of interest" description="Disordered" evidence="1">
    <location>
        <begin position="312"/>
        <end position="374"/>
    </location>
</feature>
<feature type="region of interest" description="Disordered" evidence="1">
    <location>
        <begin position="386"/>
        <end position="425"/>
    </location>
</feature>